<dbReference type="EMBL" id="CAADRA010006989">
    <property type="protein sequence ID" value="VFT97910.1"/>
    <property type="molecule type" value="Genomic_DNA"/>
</dbReference>
<dbReference type="AlphaFoldDB" id="A0A485LHP5"/>
<reference evidence="2 3" key="1">
    <citation type="submission" date="2019-03" db="EMBL/GenBank/DDBJ databases">
        <authorList>
            <person name="Gaulin E."/>
            <person name="Dumas B."/>
        </authorList>
    </citation>
    <scope>NUCLEOTIDE SEQUENCE [LARGE SCALE GENOMIC DNA]</scope>
    <source>
        <strain evidence="2">CBS 568.67</strain>
    </source>
</reference>
<dbReference type="EMBL" id="VJMH01006963">
    <property type="protein sequence ID" value="KAF0686985.1"/>
    <property type="molecule type" value="Genomic_DNA"/>
</dbReference>
<organism evidence="2 3">
    <name type="scientific">Aphanomyces stellatus</name>
    <dbReference type="NCBI Taxonomy" id="120398"/>
    <lineage>
        <taxon>Eukaryota</taxon>
        <taxon>Sar</taxon>
        <taxon>Stramenopiles</taxon>
        <taxon>Oomycota</taxon>
        <taxon>Saprolegniomycetes</taxon>
        <taxon>Saprolegniales</taxon>
        <taxon>Verrucalvaceae</taxon>
        <taxon>Aphanomyces</taxon>
    </lineage>
</organism>
<reference evidence="1" key="2">
    <citation type="submission" date="2019-06" db="EMBL/GenBank/DDBJ databases">
        <title>Genomics analysis of Aphanomyces spp. identifies a new class of oomycete effector associated with host adaptation.</title>
        <authorList>
            <person name="Gaulin E."/>
        </authorList>
    </citation>
    <scope>NUCLEOTIDE SEQUENCE</scope>
    <source>
        <strain evidence="1">CBS 578.67</strain>
    </source>
</reference>
<protein>
    <submittedName>
        <fullName evidence="2">Aste57867_21238 protein</fullName>
    </submittedName>
</protein>
<accession>A0A485LHP5</accession>
<evidence type="ECO:0000313" key="3">
    <source>
        <dbReference type="Proteomes" id="UP000332933"/>
    </source>
</evidence>
<gene>
    <name evidence="2" type="primary">Aste57867_21238</name>
    <name evidence="1" type="ORF">As57867_021170</name>
    <name evidence="2" type="ORF">ASTE57867_21238</name>
</gene>
<evidence type="ECO:0000313" key="2">
    <source>
        <dbReference type="EMBL" id="VFT97910.1"/>
    </source>
</evidence>
<dbReference type="Proteomes" id="UP000332933">
    <property type="component" value="Unassembled WGS sequence"/>
</dbReference>
<name>A0A485LHP5_9STRA</name>
<evidence type="ECO:0000313" key="1">
    <source>
        <dbReference type="EMBL" id="KAF0686985.1"/>
    </source>
</evidence>
<sequence>MPTTTQVAPWYQDESALVQAIARSVAQYKGKAYERSRVIPRGMVSYCIDYEAIYFNAPDQDCPVSVASSCGVFTRLSDQVVRSRVRQLCEAAVDEEDMFDLQSGPYHIELVVEDGAGAQFELDVMVDFCSPDAGKEPAGCVWDHHSGALVASWPGSYHEYDVTWLDSEMAARFVPHPSSLIPTTVGNVYNNDESEFAAICPSGPINCSLGDGLNQLELMVLVAVNLACDERYFPQVVPAGLLEKAKSVYFKTVNGHQDFAMNLASEYLDLVLYVDQEATHYY</sequence>
<keyword evidence="3" id="KW-1185">Reference proteome</keyword>
<proteinExistence type="predicted"/>